<dbReference type="AlphaFoldDB" id="A0A7W7NYX0"/>
<reference evidence="2 3" key="1">
    <citation type="submission" date="2020-08" db="EMBL/GenBank/DDBJ databases">
        <title>Functional genomics of gut bacteria from endangered species of beetles.</title>
        <authorList>
            <person name="Carlos-Shanley C."/>
        </authorList>
    </citation>
    <scope>NUCLEOTIDE SEQUENCE [LARGE SCALE GENOMIC DNA]</scope>
    <source>
        <strain evidence="2 3">S00245</strain>
    </source>
</reference>
<evidence type="ECO:0000313" key="3">
    <source>
        <dbReference type="Proteomes" id="UP000555448"/>
    </source>
</evidence>
<feature type="region of interest" description="Disordered" evidence="1">
    <location>
        <begin position="1"/>
        <end position="20"/>
    </location>
</feature>
<gene>
    <name evidence="2" type="ORF">HNO88_004350</name>
</gene>
<organism evidence="2 3">
    <name type="scientific">Novosphingobium chloroacetimidivorans</name>
    <dbReference type="NCBI Taxonomy" id="1428314"/>
    <lineage>
        <taxon>Bacteria</taxon>
        <taxon>Pseudomonadati</taxon>
        <taxon>Pseudomonadota</taxon>
        <taxon>Alphaproteobacteria</taxon>
        <taxon>Sphingomonadales</taxon>
        <taxon>Sphingomonadaceae</taxon>
        <taxon>Novosphingobium</taxon>
    </lineage>
</organism>
<dbReference type="Proteomes" id="UP000555448">
    <property type="component" value="Unassembled WGS sequence"/>
</dbReference>
<accession>A0A7W7NYX0</accession>
<evidence type="ECO:0000313" key="2">
    <source>
        <dbReference type="EMBL" id="MBB4861004.1"/>
    </source>
</evidence>
<dbReference type="EMBL" id="JACHLR010000043">
    <property type="protein sequence ID" value="MBB4861004.1"/>
    <property type="molecule type" value="Genomic_DNA"/>
</dbReference>
<protein>
    <submittedName>
        <fullName evidence="2">Uncharacterized protein</fullName>
    </submittedName>
</protein>
<comment type="caution">
    <text evidence="2">The sequence shown here is derived from an EMBL/GenBank/DDBJ whole genome shotgun (WGS) entry which is preliminary data.</text>
</comment>
<evidence type="ECO:0000256" key="1">
    <source>
        <dbReference type="SAM" id="MobiDB-lite"/>
    </source>
</evidence>
<keyword evidence="3" id="KW-1185">Reference proteome</keyword>
<sequence length="63" mass="7030">MSSGELAANEYAHLSKEADTTTSVDRYRVAREAAAAFLAERNGNEYEFWLTRAKNDCSEAARL</sequence>
<name>A0A7W7NYX0_9SPHN</name>
<proteinExistence type="predicted"/>